<evidence type="ECO:0000313" key="2">
    <source>
        <dbReference type="EMBL" id="CAG8777830.1"/>
    </source>
</evidence>
<accession>A0A9N9P0W9</accession>
<evidence type="ECO:0000256" key="1">
    <source>
        <dbReference type="SAM" id="MobiDB-lite"/>
    </source>
</evidence>
<feature type="compositionally biased region" description="Basic residues" evidence="1">
    <location>
        <begin position="38"/>
        <end position="49"/>
    </location>
</feature>
<gene>
    <name evidence="2" type="ORF">RFULGI_LOCUS15555</name>
</gene>
<evidence type="ECO:0000313" key="3">
    <source>
        <dbReference type="Proteomes" id="UP000789396"/>
    </source>
</evidence>
<sequence length="49" mass="5693">SIPIVVIKEGVNESSEKRSNRQLLPTPIKNNESFQRSDKKRKKNNINEE</sequence>
<dbReference type="AlphaFoldDB" id="A0A9N9P0W9"/>
<reference evidence="2" key="1">
    <citation type="submission" date="2021-06" db="EMBL/GenBank/DDBJ databases">
        <authorList>
            <person name="Kallberg Y."/>
            <person name="Tangrot J."/>
            <person name="Rosling A."/>
        </authorList>
    </citation>
    <scope>NUCLEOTIDE SEQUENCE</scope>
    <source>
        <strain evidence="2">IN212</strain>
    </source>
</reference>
<feature type="non-terminal residue" evidence="2">
    <location>
        <position position="49"/>
    </location>
</feature>
<feature type="compositionally biased region" description="Basic and acidic residues" evidence="1">
    <location>
        <begin position="10"/>
        <end position="19"/>
    </location>
</feature>
<proteinExistence type="predicted"/>
<comment type="caution">
    <text evidence="2">The sequence shown here is derived from an EMBL/GenBank/DDBJ whole genome shotgun (WGS) entry which is preliminary data.</text>
</comment>
<protein>
    <submittedName>
        <fullName evidence="2">10622_t:CDS:1</fullName>
    </submittedName>
</protein>
<dbReference type="Proteomes" id="UP000789396">
    <property type="component" value="Unassembled WGS sequence"/>
</dbReference>
<name>A0A9N9P0W9_9GLOM</name>
<feature type="region of interest" description="Disordered" evidence="1">
    <location>
        <begin position="7"/>
        <end position="49"/>
    </location>
</feature>
<keyword evidence="3" id="KW-1185">Reference proteome</keyword>
<organism evidence="2 3">
    <name type="scientific">Racocetra fulgida</name>
    <dbReference type="NCBI Taxonomy" id="60492"/>
    <lineage>
        <taxon>Eukaryota</taxon>
        <taxon>Fungi</taxon>
        <taxon>Fungi incertae sedis</taxon>
        <taxon>Mucoromycota</taxon>
        <taxon>Glomeromycotina</taxon>
        <taxon>Glomeromycetes</taxon>
        <taxon>Diversisporales</taxon>
        <taxon>Gigasporaceae</taxon>
        <taxon>Racocetra</taxon>
    </lineage>
</organism>
<dbReference type="EMBL" id="CAJVPZ010050620">
    <property type="protein sequence ID" value="CAG8777830.1"/>
    <property type="molecule type" value="Genomic_DNA"/>
</dbReference>
<feature type="non-terminal residue" evidence="2">
    <location>
        <position position="1"/>
    </location>
</feature>